<keyword evidence="4" id="KW-1185">Reference proteome</keyword>
<name>B7QJ56_IXOSC</name>
<dbReference type="PaxDb" id="6945-B7QJ56"/>
<dbReference type="VEuPathDB" id="VectorBase:ISCW013994"/>
<protein>
    <submittedName>
        <fullName evidence="2 3">Uncharacterized protein</fullName>
    </submittedName>
</protein>
<dbReference type="InParanoid" id="B7QJ56"/>
<dbReference type="AlphaFoldDB" id="B7QJ56"/>
<evidence type="ECO:0000256" key="1">
    <source>
        <dbReference type="SAM" id="MobiDB-lite"/>
    </source>
</evidence>
<evidence type="ECO:0000313" key="4">
    <source>
        <dbReference type="Proteomes" id="UP000001555"/>
    </source>
</evidence>
<feature type="compositionally biased region" description="Basic and acidic residues" evidence="1">
    <location>
        <begin position="90"/>
        <end position="101"/>
    </location>
</feature>
<organism>
    <name type="scientific">Ixodes scapularis</name>
    <name type="common">Black-legged tick</name>
    <name type="synonym">Deer tick</name>
    <dbReference type="NCBI Taxonomy" id="6945"/>
    <lineage>
        <taxon>Eukaryota</taxon>
        <taxon>Metazoa</taxon>
        <taxon>Ecdysozoa</taxon>
        <taxon>Arthropoda</taxon>
        <taxon>Chelicerata</taxon>
        <taxon>Arachnida</taxon>
        <taxon>Acari</taxon>
        <taxon>Parasitiformes</taxon>
        <taxon>Ixodida</taxon>
        <taxon>Ixodoidea</taxon>
        <taxon>Ixodidae</taxon>
        <taxon>Ixodinae</taxon>
        <taxon>Ixodes</taxon>
    </lineage>
</organism>
<dbReference type="HOGENOM" id="CLU_2294749_0_0_1"/>
<feature type="region of interest" description="Disordered" evidence="1">
    <location>
        <begin position="1"/>
        <end position="30"/>
    </location>
</feature>
<evidence type="ECO:0000313" key="3">
    <source>
        <dbReference type="EnsemblMetazoa" id="ISCW013994-PA"/>
    </source>
</evidence>
<dbReference type="EnsemblMetazoa" id="ISCW013994-RA">
    <property type="protein sequence ID" value="ISCW013994-PA"/>
    <property type="gene ID" value="ISCW013994"/>
</dbReference>
<proteinExistence type="predicted"/>
<accession>B7QJ56</accession>
<gene>
    <name evidence="2" type="ORF">IscW_ISCW013994</name>
</gene>
<reference evidence="2 4" key="1">
    <citation type="submission" date="2008-03" db="EMBL/GenBank/DDBJ databases">
        <title>Annotation of Ixodes scapularis.</title>
        <authorList>
            <consortium name="Ixodes scapularis Genome Project Consortium"/>
            <person name="Caler E."/>
            <person name="Hannick L.I."/>
            <person name="Bidwell S."/>
            <person name="Joardar V."/>
            <person name="Thiagarajan M."/>
            <person name="Amedeo P."/>
            <person name="Galinsky K.J."/>
            <person name="Schobel S."/>
            <person name="Inman J."/>
            <person name="Hostetler J."/>
            <person name="Miller J."/>
            <person name="Hammond M."/>
            <person name="Megy K."/>
            <person name="Lawson D."/>
            <person name="Kodira C."/>
            <person name="Sutton G."/>
            <person name="Meyer J."/>
            <person name="Hill C.A."/>
            <person name="Birren B."/>
            <person name="Nene V."/>
            <person name="Collins F."/>
            <person name="Alarcon-Chaidez F."/>
            <person name="Wikel S."/>
            <person name="Strausberg R."/>
        </authorList>
    </citation>
    <scope>NUCLEOTIDE SEQUENCE [LARGE SCALE GENOMIC DNA]</scope>
    <source>
        <strain evidence="4">Wikel</strain>
        <strain evidence="2">Wikel colony</strain>
    </source>
</reference>
<sequence length="101" mass="11184">MADSSPRRKVTWPRNKGIEPTTRTGDCRCLSDRPLNEKDLAAGADPRKRRHWAACGGVGVAHYWLCLLQATSPRRTGEKGPSCDTGPPMNDRDPGPRRTLM</sequence>
<dbReference type="EMBL" id="ABJB010715082">
    <property type="status" value="NOT_ANNOTATED_CDS"/>
    <property type="molecule type" value="Genomic_DNA"/>
</dbReference>
<dbReference type="EMBL" id="DS950143">
    <property type="protein sequence ID" value="EEC18878.1"/>
    <property type="molecule type" value="Genomic_DNA"/>
</dbReference>
<feature type="region of interest" description="Disordered" evidence="1">
    <location>
        <begin position="73"/>
        <end position="101"/>
    </location>
</feature>
<evidence type="ECO:0000313" key="2">
    <source>
        <dbReference type="EMBL" id="EEC18878.1"/>
    </source>
</evidence>
<dbReference type="Proteomes" id="UP000001555">
    <property type="component" value="Unassembled WGS sequence"/>
</dbReference>
<reference evidence="3" key="2">
    <citation type="submission" date="2020-05" db="UniProtKB">
        <authorList>
            <consortium name="EnsemblMetazoa"/>
        </authorList>
    </citation>
    <scope>IDENTIFICATION</scope>
    <source>
        <strain evidence="3">wikel</strain>
    </source>
</reference>
<dbReference type="VEuPathDB" id="VectorBase:ISCI013994"/>